<evidence type="ECO:0000256" key="3">
    <source>
        <dbReference type="ARBA" id="ARBA00022694"/>
    </source>
</evidence>
<evidence type="ECO:0000259" key="9">
    <source>
        <dbReference type="Pfam" id="PF01743"/>
    </source>
</evidence>
<dbReference type="SUPFAM" id="SSF81301">
    <property type="entry name" value="Nucleotidyltransferase"/>
    <property type="match status" value="1"/>
</dbReference>
<dbReference type="RefSeq" id="WP_193499586.1">
    <property type="nucleotide sequence ID" value="NZ_JADCKC010000001.1"/>
</dbReference>
<comment type="cofactor">
    <cofactor evidence="1">
        <name>Mg(2+)</name>
        <dbReference type="ChEBI" id="CHEBI:18420"/>
    </cofactor>
</comment>
<feature type="domain" description="tRNA nucleotidyltransferase/poly(A) polymerase RNA and SrmB- binding" evidence="11">
    <location>
        <begin position="176"/>
        <end position="220"/>
    </location>
</feature>
<feature type="domain" description="HD" evidence="10">
    <location>
        <begin position="246"/>
        <end position="366"/>
    </location>
</feature>
<reference evidence="12 13" key="1">
    <citation type="submission" date="2020-10" db="EMBL/GenBank/DDBJ databases">
        <title>ChiBAC.</title>
        <authorList>
            <person name="Zenner C."/>
            <person name="Hitch T.C.A."/>
            <person name="Clavel T."/>
        </authorList>
    </citation>
    <scope>NUCLEOTIDE SEQUENCE [LARGE SCALE GENOMIC DNA]</scope>
    <source>
        <strain evidence="12 13">DSM 109015</strain>
    </source>
</reference>
<keyword evidence="7" id="KW-0460">Magnesium</keyword>
<keyword evidence="2 8" id="KW-0808">Transferase</keyword>
<dbReference type="EMBL" id="JADCKC010000001">
    <property type="protein sequence ID" value="MBE5036231.1"/>
    <property type="molecule type" value="Genomic_DNA"/>
</dbReference>
<keyword evidence="4" id="KW-0548">Nucleotidyltransferase</keyword>
<dbReference type="SUPFAM" id="SSF81891">
    <property type="entry name" value="Poly A polymerase C-terminal region-like"/>
    <property type="match status" value="1"/>
</dbReference>
<keyword evidence="8" id="KW-0694">RNA-binding</keyword>
<keyword evidence="5" id="KW-0479">Metal-binding</keyword>
<dbReference type="Pfam" id="PF01966">
    <property type="entry name" value="HD"/>
    <property type="match status" value="1"/>
</dbReference>
<dbReference type="InterPro" id="IPR043519">
    <property type="entry name" value="NT_sf"/>
</dbReference>
<comment type="similarity">
    <text evidence="8">Belongs to the tRNA nucleotidyltransferase/poly(A) polymerase family.</text>
</comment>
<evidence type="ECO:0000256" key="2">
    <source>
        <dbReference type="ARBA" id="ARBA00022679"/>
    </source>
</evidence>
<dbReference type="PANTHER" id="PTHR46173">
    <property type="entry name" value="CCA TRNA NUCLEOTIDYLTRANSFERASE 1, MITOCHONDRIAL"/>
    <property type="match status" value="1"/>
</dbReference>
<keyword evidence="6" id="KW-0547">Nucleotide-binding</keyword>
<dbReference type="InterPro" id="IPR032828">
    <property type="entry name" value="PolyA_RNA-bd"/>
</dbReference>
<evidence type="ECO:0000259" key="10">
    <source>
        <dbReference type="Pfam" id="PF01966"/>
    </source>
</evidence>
<dbReference type="Gene3D" id="3.30.460.10">
    <property type="entry name" value="Beta Polymerase, domain 2"/>
    <property type="match status" value="1"/>
</dbReference>
<dbReference type="InterPro" id="IPR050264">
    <property type="entry name" value="Bact_CCA-adding_enz_type3_sf"/>
</dbReference>
<name>A0ABR9QZC1_9FIRM</name>
<organism evidence="12 13">
    <name type="scientific">Gemmiger gallinarum</name>
    <dbReference type="NCBI Taxonomy" id="2779354"/>
    <lineage>
        <taxon>Bacteria</taxon>
        <taxon>Bacillati</taxon>
        <taxon>Bacillota</taxon>
        <taxon>Clostridia</taxon>
        <taxon>Eubacteriales</taxon>
        <taxon>Gemmiger</taxon>
    </lineage>
</organism>
<dbReference type="Proteomes" id="UP000768567">
    <property type="component" value="Unassembled WGS sequence"/>
</dbReference>
<keyword evidence="3" id="KW-0819">tRNA processing</keyword>
<protein>
    <submittedName>
        <fullName evidence="12">CCA tRNA nucleotidyltransferase</fullName>
    </submittedName>
</protein>
<evidence type="ECO:0000259" key="11">
    <source>
        <dbReference type="Pfam" id="PF12627"/>
    </source>
</evidence>
<evidence type="ECO:0000256" key="8">
    <source>
        <dbReference type="RuleBase" id="RU003953"/>
    </source>
</evidence>
<comment type="caution">
    <text evidence="12">The sequence shown here is derived from an EMBL/GenBank/DDBJ whole genome shotgun (WGS) entry which is preliminary data.</text>
</comment>
<evidence type="ECO:0000313" key="13">
    <source>
        <dbReference type="Proteomes" id="UP000768567"/>
    </source>
</evidence>
<gene>
    <name evidence="12" type="ORF">INF35_00215</name>
</gene>
<keyword evidence="13" id="KW-1185">Reference proteome</keyword>
<dbReference type="InterPro" id="IPR003607">
    <property type="entry name" value="HD/PDEase_dom"/>
</dbReference>
<dbReference type="PROSITE" id="PS51257">
    <property type="entry name" value="PROKAR_LIPOPROTEIN"/>
    <property type="match status" value="1"/>
</dbReference>
<dbReference type="InterPro" id="IPR002646">
    <property type="entry name" value="PolA_pol_head_dom"/>
</dbReference>
<feature type="domain" description="Poly A polymerase head" evidence="9">
    <location>
        <begin position="27"/>
        <end position="149"/>
    </location>
</feature>
<evidence type="ECO:0000256" key="6">
    <source>
        <dbReference type="ARBA" id="ARBA00022741"/>
    </source>
</evidence>
<dbReference type="CDD" id="cd05398">
    <property type="entry name" value="NT_ClassII-CCAase"/>
    <property type="match status" value="1"/>
</dbReference>
<dbReference type="Pfam" id="PF12627">
    <property type="entry name" value="PolyA_pol_RNAbd"/>
    <property type="match status" value="1"/>
</dbReference>
<dbReference type="Pfam" id="PF01743">
    <property type="entry name" value="PolyA_pol"/>
    <property type="match status" value="1"/>
</dbReference>
<evidence type="ECO:0000256" key="1">
    <source>
        <dbReference type="ARBA" id="ARBA00001946"/>
    </source>
</evidence>
<dbReference type="Gene3D" id="1.10.3090.10">
    <property type="entry name" value="cca-adding enzyme, domain 2"/>
    <property type="match status" value="1"/>
</dbReference>
<evidence type="ECO:0000256" key="4">
    <source>
        <dbReference type="ARBA" id="ARBA00022695"/>
    </source>
</evidence>
<evidence type="ECO:0000256" key="7">
    <source>
        <dbReference type="ARBA" id="ARBA00022842"/>
    </source>
</evidence>
<evidence type="ECO:0000313" key="12">
    <source>
        <dbReference type="EMBL" id="MBE5036231.1"/>
    </source>
</evidence>
<evidence type="ECO:0000256" key="5">
    <source>
        <dbReference type="ARBA" id="ARBA00022723"/>
    </source>
</evidence>
<proteinExistence type="inferred from homology"/>
<dbReference type="CDD" id="cd00077">
    <property type="entry name" value="HDc"/>
    <property type="match status" value="1"/>
</dbReference>
<dbReference type="Gene3D" id="1.10.246.80">
    <property type="match status" value="1"/>
</dbReference>
<sequence>MPDRVSIALPPVVASLLARLEAAGHTAYVVGGCVRDSLLGIVPGDWDICTSATPEQTRKIFSDCRQVLTGMKHGTVTVLCGKKAYEITTYREDGAYADHRHPEAVHFVPRVEGDLARRDFTVNAMAYNPASGLVDCFGGRADLTARVIRCVGEPCQRFAEDALRVLRAVRFASQLDFSIDAATAQAALALRDSVQTVSPERIFTEMEKLLAGPAAGRVLAEFGPILAGALPEIQACIGCTQPGRWHCYDVWHHTAAAVGALPRDLAPENARILRWTMLLHDMAKPLCRTVGSDGAAHFPGHNQRGAQLADRILQRLHAPTVVRLEACGLIAVHDGPLPDNDPAILRMLARHGEVWLERLCTVKLADLAAHARKPAVEAREQEVRRFAQRMHTLARTGCYTLRGLKVGGGDALAAGIRPGPAVGEALQRLLDDVIDGRLPNERATQMEELRKMAGGAH</sequence>
<dbReference type="PANTHER" id="PTHR46173:SF1">
    <property type="entry name" value="CCA TRNA NUCLEOTIDYLTRANSFERASE 1, MITOCHONDRIAL"/>
    <property type="match status" value="1"/>
</dbReference>
<accession>A0ABR9QZC1</accession>
<dbReference type="InterPro" id="IPR006674">
    <property type="entry name" value="HD_domain"/>
</dbReference>